<reference evidence="2 3" key="1">
    <citation type="journal article" date="2015" name="Fungal Genet. Biol.">
        <title>Evolution of novel wood decay mechanisms in Agaricales revealed by the genome sequences of Fistulina hepatica and Cylindrobasidium torrendii.</title>
        <authorList>
            <person name="Floudas D."/>
            <person name="Held B.W."/>
            <person name="Riley R."/>
            <person name="Nagy L.G."/>
            <person name="Koehler G."/>
            <person name="Ransdell A.S."/>
            <person name="Younus H."/>
            <person name="Chow J."/>
            <person name="Chiniquy J."/>
            <person name="Lipzen A."/>
            <person name="Tritt A."/>
            <person name="Sun H."/>
            <person name="Haridas S."/>
            <person name="LaButti K."/>
            <person name="Ohm R.A."/>
            <person name="Kues U."/>
            <person name="Blanchette R.A."/>
            <person name="Grigoriev I.V."/>
            <person name="Minto R.E."/>
            <person name="Hibbett D.S."/>
        </authorList>
    </citation>
    <scope>NUCLEOTIDE SEQUENCE [LARGE SCALE GENOMIC DNA]</scope>
    <source>
        <strain evidence="2 3">FP15055 ss-10</strain>
    </source>
</reference>
<gene>
    <name evidence="2" type="ORF">CYLTODRAFT_366164</name>
</gene>
<evidence type="ECO:0000313" key="2">
    <source>
        <dbReference type="EMBL" id="KIY73218.1"/>
    </source>
</evidence>
<dbReference type="OrthoDB" id="5308060at2759"/>
<dbReference type="PANTHER" id="PTHR43313:SF1">
    <property type="entry name" value="3BETA-HYDROXYSTEROID DEHYDROGENASE DHS-16"/>
    <property type="match status" value="1"/>
</dbReference>
<dbReference type="GO" id="GO:0008202">
    <property type="term" value="P:steroid metabolic process"/>
    <property type="evidence" value="ECO:0007669"/>
    <property type="project" value="TreeGrafter"/>
</dbReference>
<protein>
    <recommendedName>
        <fullName evidence="4">DUF1776-domain-containing protein</fullName>
    </recommendedName>
</protein>
<dbReference type="SUPFAM" id="SSF51735">
    <property type="entry name" value="NAD(P)-binding Rossmann-fold domains"/>
    <property type="match status" value="1"/>
</dbReference>
<dbReference type="GO" id="GO:0016491">
    <property type="term" value="F:oxidoreductase activity"/>
    <property type="evidence" value="ECO:0007669"/>
    <property type="project" value="TreeGrafter"/>
</dbReference>
<name>A0A0D7BRS0_9AGAR</name>
<evidence type="ECO:0000313" key="3">
    <source>
        <dbReference type="Proteomes" id="UP000054007"/>
    </source>
</evidence>
<dbReference type="InterPro" id="IPR036291">
    <property type="entry name" value="NAD(P)-bd_dom_sf"/>
</dbReference>
<dbReference type="EMBL" id="KN880437">
    <property type="protein sequence ID" value="KIY73218.1"/>
    <property type="molecule type" value="Genomic_DNA"/>
</dbReference>
<evidence type="ECO:0000256" key="1">
    <source>
        <dbReference type="SAM" id="MobiDB-lite"/>
    </source>
</evidence>
<dbReference type="Gene3D" id="3.40.50.720">
    <property type="entry name" value="NAD(P)-binding Rossmann-like Domain"/>
    <property type="match status" value="1"/>
</dbReference>
<dbReference type="AlphaFoldDB" id="A0A0D7BRS0"/>
<dbReference type="Proteomes" id="UP000054007">
    <property type="component" value="Unassembled WGS sequence"/>
</dbReference>
<dbReference type="Pfam" id="PF08643">
    <property type="entry name" value="DUF1776"/>
    <property type="match status" value="1"/>
</dbReference>
<accession>A0A0D7BRS0</accession>
<evidence type="ECO:0008006" key="4">
    <source>
        <dbReference type="Google" id="ProtNLM"/>
    </source>
</evidence>
<dbReference type="PANTHER" id="PTHR43313">
    <property type="entry name" value="SHORT-CHAIN DEHYDROGENASE/REDUCTASE FAMILY 9C"/>
    <property type="match status" value="1"/>
</dbReference>
<proteinExistence type="predicted"/>
<sequence length="523" mass="56141">MDKLGDLLETIEDTLNAAAPEMLRIQQKLGSLWTNFGHPQVQHLMDRLPMPPLPPPPPPPPPQHGVVIQWLEKNPGKACGIAVGLCGSLLVGYSMHAIRQRKVRAATVTGRHWKVVVVLGGDHPLGAPLIRDLERKGYKIITSVSTPEAADQLESAYVRALVLDPSEPAGIHVFLRSMATTLSRHFPLSDSGTDSLTVCSIVSLLSLRTPPPSAPLENSTNFANDYLPYLTATQITPLQVIQSILPLFRNVSGNQEKSIIVCLPATATRVGLPFSSIQSMSAAGTLRATEVLRREIAAAGMTGKSESMKNINVVVVEVGAFDVGPPPGPDEVYRSMEQWSVSEKLTYGPAFAAISHRSSAPQSRWESFKGHFSDSTPYGVRRKPTNAKVFVDSVVCVVTNGASGVSFLGCNVGLGKLRNLVMGHRFSVGAGSHTYKYASFLPSLVLDALLNIPHILIALRNSLLPIEHATPPQDLPPVEPVAPIVPAEAIAWQEDSTSDVGSEADAESTDASASWVRLTGRDS</sequence>
<feature type="region of interest" description="Disordered" evidence="1">
    <location>
        <begin position="494"/>
        <end position="523"/>
    </location>
</feature>
<dbReference type="InterPro" id="IPR013952">
    <property type="entry name" value="DUF1776_fun"/>
</dbReference>
<dbReference type="STRING" id="1314674.A0A0D7BRS0"/>
<keyword evidence="3" id="KW-1185">Reference proteome</keyword>
<organism evidence="2 3">
    <name type="scientific">Cylindrobasidium torrendii FP15055 ss-10</name>
    <dbReference type="NCBI Taxonomy" id="1314674"/>
    <lineage>
        <taxon>Eukaryota</taxon>
        <taxon>Fungi</taxon>
        <taxon>Dikarya</taxon>
        <taxon>Basidiomycota</taxon>
        <taxon>Agaricomycotina</taxon>
        <taxon>Agaricomycetes</taxon>
        <taxon>Agaricomycetidae</taxon>
        <taxon>Agaricales</taxon>
        <taxon>Marasmiineae</taxon>
        <taxon>Physalacriaceae</taxon>
        <taxon>Cylindrobasidium</taxon>
    </lineage>
</organism>